<dbReference type="AlphaFoldDB" id="A0A8X6FH07"/>
<protein>
    <recommendedName>
        <fullName evidence="3">DUF4371 domain-containing protein</fullName>
    </recommendedName>
</protein>
<dbReference type="PANTHER" id="PTHR45749:SF23">
    <property type="entry name" value="ZINC FINGER MYM-TYPE PROTEIN 1-LIKE"/>
    <property type="match status" value="1"/>
</dbReference>
<proteinExistence type="predicted"/>
<gene>
    <name evidence="1" type="ORF">TNCT_609601</name>
</gene>
<evidence type="ECO:0008006" key="3">
    <source>
        <dbReference type="Google" id="ProtNLM"/>
    </source>
</evidence>
<accession>A0A8X6FH07</accession>
<sequence length="77" mass="8760">MPCTSVNQVSHKDQGMEAAALNLLEELKLDLKICRGQSYDNASNMSGVYSGPQSRIREKNVRNMCSSFIKLRWLFFC</sequence>
<organism evidence="1 2">
    <name type="scientific">Trichonephila clavata</name>
    <name type="common">Joro spider</name>
    <name type="synonym">Nephila clavata</name>
    <dbReference type="NCBI Taxonomy" id="2740835"/>
    <lineage>
        <taxon>Eukaryota</taxon>
        <taxon>Metazoa</taxon>
        <taxon>Ecdysozoa</taxon>
        <taxon>Arthropoda</taxon>
        <taxon>Chelicerata</taxon>
        <taxon>Arachnida</taxon>
        <taxon>Araneae</taxon>
        <taxon>Araneomorphae</taxon>
        <taxon>Entelegynae</taxon>
        <taxon>Araneoidea</taxon>
        <taxon>Nephilidae</taxon>
        <taxon>Trichonephila</taxon>
    </lineage>
</organism>
<dbReference type="PANTHER" id="PTHR45749">
    <property type="match status" value="1"/>
</dbReference>
<keyword evidence="2" id="KW-1185">Reference proteome</keyword>
<evidence type="ECO:0000313" key="2">
    <source>
        <dbReference type="Proteomes" id="UP000887116"/>
    </source>
</evidence>
<dbReference type="EMBL" id="BMAO01022213">
    <property type="protein sequence ID" value="GFQ80365.1"/>
    <property type="molecule type" value="Genomic_DNA"/>
</dbReference>
<comment type="caution">
    <text evidence="1">The sequence shown here is derived from an EMBL/GenBank/DDBJ whole genome shotgun (WGS) entry which is preliminary data.</text>
</comment>
<reference evidence="1" key="1">
    <citation type="submission" date="2020-07" db="EMBL/GenBank/DDBJ databases">
        <title>Multicomponent nature underlies the extraordinary mechanical properties of spider dragline silk.</title>
        <authorList>
            <person name="Kono N."/>
            <person name="Nakamura H."/>
            <person name="Mori M."/>
            <person name="Yoshida Y."/>
            <person name="Ohtoshi R."/>
            <person name="Malay A.D."/>
            <person name="Moran D.A.P."/>
            <person name="Tomita M."/>
            <person name="Numata K."/>
            <person name="Arakawa K."/>
        </authorList>
    </citation>
    <scope>NUCLEOTIDE SEQUENCE</scope>
</reference>
<evidence type="ECO:0000313" key="1">
    <source>
        <dbReference type="EMBL" id="GFQ80365.1"/>
    </source>
</evidence>
<name>A0A8X6FH07_TRICU</name>
<dbReference type="Proteomes" id="UP000887116">
    <property type="component" value="Unassembled WGS sequence"/>
</dbReference>